<dbReference type="AlphaFoldDB" id="A0A9X1VNH7"/>
<keyword evidence="2" id="KW-1185">Reference proteome</keyword>
<protein>
    <submittedName>
        <fullName evidence="1">SusD/RagB family nutrient-binding outer membrane lipoprotein</fullName>
    </submittedName>
</protein>
<proteinExistence type="predicted"/>
<dbReference type="Proteomes" id="UP001139369">
    <property type="component" value="Unassembled WGS sequence"/>
</dbReference>
<dbReference type="PROSITE" id="PS51257">
    <property type="entry name" value="PROKAR_LIPOPROTEIN"/>
    <property type="match status" value="1"/>
</dbReference>
<keyword evidence="1" id="KW-0449">Lipoprotein</keyword>
<dbReference type="RefSeq" id="WP_242178890.1">
    <property type="nucleotide sequence ID" value="NZ_JAKQYM010000008.1"/>
</dbReference>
<accession>A0A9X1VNH7</accession>
<evidence type="ECO:0000313" key="1">
    <source>
        <dbReference type="EMBL" id="MCI2229779.1"/>
    </source>
</evidence>
<dbReference type="EMBL" id="JAKQYM010000008">
    <property type="protein sequence ID" value="MCI2229779.1"/>
    <property type="molecule type" value="Genomic_DNA"/>
</dbReference>
<comment type="caution">
    <text evidence="1">The sequence shown here is derived from an EMBL/GenBank/DDBJ whole genome shotgun (WGS) entry which is preliminary data.</text>
</comment>
<dbReference type="Pfam" id="PF12771">
    <property type="entry name" value="SusD-like_2"/>
    <property type="match status" value="1"/>
</dbReference>
<organism evidence="1 2">
    <name type="scientific">Polaribacter marinus</name>
    <dbReference type="NCBI Taxonomy" id="2916838"/>
    <lineage>
        <taxon>Bacteria</taxon>
        <taxon>Pseudomonadati</taxon>
        <taxon>Bacteroidota</taxon>
        <taxon>Flavobacteriia</taxon>
        <taxon>Flavobacteriales</taxon>
        <taxon>Flavobacteriaceae</taxon>
    </lineage>
</organism>
<name>A0A9X1VNH7_9FLAO</name>
<evidence type="ECO:0000313" key="2">
    <source>
        <dbReference type="Proteomes" id="UP001139369"/>
    </source>
</evidence>
<reference evidence="1" key="1">
    <citation type="submission" date="2022-02" db="EMBL/GenBank/DDBJ databases">
        <title>Polaribacter sp. MSW13, isolated from seawater.</title>
        <authorList>
            <person name="Kristyanto S."/>
            <person name="Jung J."/>
            <person name="Jeon C.O."/>
        </authorList>
    </citation>
    <scope>NUCLEOTIDE SEQUENCE</scope>
    <source>
        <strain evidence="1">MSW13</strain>
    </source>
</reference>
<gene>
    <name evidence="1" type="ORF">MC378_11430</name>
</gene>
<sequence length="489" mass="53352">MKKLKYIILSITIALSACDTVDFGDTNANLNEASEINAASVMAGAMMRYATRSGREYLNRPTLNVQYQSQVTYTDEMQYNEVPQPWSSYYVQTLSNLQTIIDLNSDPANHTVILTSQGSPANQIGVAMIMKSVIAKRITDSFGDCPYSEALDPSNITPKYDSQEDIYDQIFADIKAGRDMLNTAELGPTGDIIYGGDVAKWKKFANSFLLQASLQLSKKYPAPGGKAANVFTEALGNAAGVIEDVSDEAWFSFDNAAGFPNPWNANRRADYFLTQEFTDALKGNAGLNPTSNTTMDDRLTVYADDATKDGVPYGYVSGSGAGKSSMSTNFWDAEPSLPLLTASYTYLNRAEGAQRGWSSENATTMLTSGIKKSYESLDNQKGTSISGTANETAYVNARIADAAGNMLKVIAEEKWVSLFPSGFDAWSEWRRTNIPTLNPATDAINDGNIPRRYNYPSDENTLNGSNYTSGLSGLSPATDNNTSKVWWDQ</sequence>
<dbReference type="InterPro" id="IPR041662">
    <property type="entry name" value="SusD-like_2"/>
</dbReference>